<feature type="domain" description="CCHC-type" evidence="3">
    <location>
        <begin position="269"/>
        <end position="283"/>
    </location>
</feature>
<dbReference type="Pfam" id="PF14223">
    <property type="entry name" value="Retrotran_gag_2"/>
    <property type="match status" value="1"/>
</dbReference>
<evidence type="ECO:0000259" key="3">
    <source>
        <dbReference type="PROSITE" id="PS50158"/>
    </source>
</evidence>
<reference evidence="5 6" key="1">
    <citation type="journal article" date="2012" name="Nat. Biotechnol.">
        <title>Draft genome sequence of pigeonpea (Cajanus cajan), an orphan legume crop of resource-poor farmers.</title>
        <authorList>
            <person name="Varshney R.K."/>
            <person name="Chen W."/>
            <person name="Li Y."/>
            <person name="Bharti A.K."/>
            <person name="Saxena R.K."/>
            <person name="Schlueter J.A."/>
            <person name="Donoghue M.T."/>
            <person name="Azam S."/>
            <person name="Fan G."/>
            <person name="Whaley A.M."/>
            <person name="Farmer A.D."/>
            <person name="Sheridan J."/>
            <person name="Iwata A."/>
            <person name="Tuteja R."/>
            <person name="Penmetsa R.V."/>
            <person name="Wu W."/>
            <person name="Upadhyaya H.D."/>
            <person name="Yang S.P."/>
            <person name="Shah T."/>
            <person name="Saxena K.B."/>
            <person name="Michael T."/>
            <person name="McCombie W.R."/>
            <person name="Yang B."/>
            <person name="Zhang G."/>
            <person name="Yang H."/>
            <person name="Wang J."/>
            <person name="Spillane C."/>
            <person name="Cook D.R."/>
            <person name="May G.D."/>
            <person name="Xu X."/>
            <person name="Jackson S.A."/>
        </authorList>
    </citation>
    <scope>NUCLEOTIDE SEQUENCE [LARGE SCALE GENOMIC DNA]</scope>
    <source>
        <strain evidence="6">cv. Asha</strain>
    </source>
</reference>
<dbReference type="GO" id="GO:0004190">
    <property type="term" value="F:aspartic-type endopeptidase activity"/>
    <property type="evidence" value="ECO:0007669"/>
    <property type="project" value="UniProtKB-KW"/>
</dbReference>
<dbReference type="GO" id="GO:0015074">
    <property type="term" value="P:DNA integration"/>
    <property type="evidence" value="ECO:0007669"/>
    <property type="project" value="InterPro"/>
</dbReference>
<keyword evidence="2" id="KW-0863">Zinc-finger</keyword>
<dbReference type="EMBL" id="CM003609">
    <property type="protein sequence ID" value="KYP64290.1"/>
    <property type="molecule type" value="Genomic_DNA"/>
</dbReference>
<evidence type="ECO:0000259" key="4">
    <source>
        <dbReference type="PROSITE" id="PS50994"/>
    </source>
</evidence>
<dbReference type="InterPro" id="IPR036875">
    <property type="entry name" value="Znf_CCHC_sf"/>
</dbReference>
<dbReference type="PANTHER" id="PTHR47592">
    <property type="entry name" value="PBF68 PROTEIN"/>
    <property type="match status" value="1"/>
</dbReference>
<keyword evidence="2" id="KW-0479">Metal-binding</keyword>
<gene>
    <name evidence="5" type="ORF">KK1_018882</name>
</gene>
<dbReference type="GO" id="GO:0008270">
    <property type="term" value="F:zinc ion binding"/>
    <property type="evidence" value="ECO:0007669"/>
    <property type="project" value="UniProtKB-KW"/>
</dbReference>
<dbReference type="Pfam" id="PF25597">
    <property type="entry name" value="SH3_retrovirus"/>
    <property type="match status" value="1"/>
</dbReference>
<keyword evidence="1" id="KW-0378">Hydrolase</keyword>
<evidence type="ECO:0000313" key="6">
    <source>
        <dbReference type="Proteomes" id="UP000075243"/>
    </source>
</evidence>
<dbReference type="Gramene" id="C.cajan_18347.t">
    <property type="protein sequence ID" value="C.cajan_18347.t"/>
    <property type="gene ID" value="C.cajan_18347"/>
</dbReference>
<keyword evidence="1" id="KW-0645">Protease</keyword>
<proteinExistence type="predicted"/>
<dbReference type="Proteomes" id="UP000075243">
    <property type="component" value="Chromosome 7"/>
</dbReference>
<sequence length="1215" mass="137474">MADASNNATANATVAPPPATTYAKTLPDVSKIEVFAGQNFRRWQERIHSILDMHGVAYALTVPKPDSSTSASASKSDDWSQANKVCRHTILSALSNDLFDVYCSYKEAKDIWDSMIMKYTAEDSVRQRFIIGNYYRWEMTEEKDIKVQINEYHKLLEDLKSENLSLPDEFVSELLIEKLPESWTDYKQHLKHRHKQMSLSDLITHIIIEDANRKECAAAKAKSLAAKANVVQVQEQPNKKRYDQKKNKYNSKNSFPRATNPVFKKKGNCFVCGKPGHHAPQCRFRATRNDNPPKAKVNLAEGDDIIAAVVSQVNIVTNVSKWVVDSGATRHICANRNVFSSYTAVEDGEEQVYLGDSRTTPVLGKGKVLIKLTSGKTLALNDVLHVPSIRVNLVSVALLGKVGVKVSFESDKIVMTKNNVFVGKGYCDQGLFVLNVSEITSESASSSAYMIDSYGMWHARLGHVNSAYVLKLKRLDEAFDMFLSYKAEVENQLNKRIKRIRSDRGGEYMLFDDYCEKEGIIHEVTPPYSPESNGVAERKNRTLKEMMNALLNSSSAPDNLWGEALLTACFLQNRIPHRRTGKTPYELWKGYVPNLKYLRVWGCLAKVLLPDPKKRKIGPKTSDCMFIGYAERSAAYRFLVLKSSVIDCNTIVETKNAEFFENIFPLKSSINTSSTQPSPLETSSEHMFEDLRRSKRQRKETSFGSDFYTYLVENDPISFSEAISSSDAIFWKEAIRIEIDSIKENNTWTLVDLPKGAKPIGCKWIFKRKYNPDGSIEKYKARLVAKGFTQKQDIDFFDTFAPVARISSIRVLIALASIHRLVIHQMDVKTAFLNGELEEEIYMTQPEGCEVPGQENKVCRLLKSLYGLKQAPKQWHEKFDQVLLNDGFSSSSADRCVYTKCMDDDCVIICLYVDDMLIFGTCDDIVFKTKSFLASNFDMKDMGHYVERLLKKFDYYDCKSVTTPYDVNSQLKQNKGDSLAQSQYAQIIGSLLHLMNFSRPDIAYAVSRLSRYTHCPNQDHWEALARLMRYLRGTMDYGIEYSGFPAVLEGYSDANWISDSDETKSTSGYVFTLGGGAIAWRSVRQSIIARSTMESEFVALEMTSTEAEWLRNFLANIPLGMKPTPSVSIHCDNQSAIAIAKNKSYNGKNRHIQLRHNIVKQLLKDGTISINYVKSEGNLADPLTKPLGRKMIYETSRGMGLKPIENKQVMVTQPL</sequence>
<dbReference type="InterPro" id="IPR057670">
    <property type="entry name" value="SH3_retrovirus"/>
</dbReference>
<dbReference type="SUPFAM" id="SSF56672">
    <property type="entry name" value="DNA/RNA polymerases"/>
    <property type="match status" value="1"/>
</dbReference>
<dbReference type="OMA" id="HICANRD"/>
<dbReference type="PANTHER" id="PTHR47592:SF27">
    <property type="entry name" value="OS08G0421700 PROTEIN"/>
    <property type="match status" value="1"/>
</dbReference>
<accession>A0A151TB57</accession>
<dbReference type="InterPro" id="IPR054722">
    <property type="entry name" value="PolX-like_BBD"/>
</dbReference>
<dbReference type="InterPro" id="IPR012337">
    <property type="entry name" value="RNaseH-like_sf"/>
</dbReference>
<dbReference type="GO" id="GO:0003676">
    <property type="term" value="F:nucleic acid binding"/>
    <property type="evidence" value="ECO:0007669"/>
    <property type="project" value="InterPro"/>
</dbReference>
<dbReference type="Gene3D" id="3.30.420.10">
    <property type="entry name" value="Ribonuclease H-like superfamily/Ribonuclease H"/>
    <property type="match status" value="1"/>
</dbReference>
<feature type="domain" description="Integrase catalytic" evidence="4">
    <location>
        <begin position="424"/>
        <end position="592"/>
    </location>
</feature>
<dbReference type="InterPro" id="IPR013103">
    <property type="entry name" value="RVT_2"/>
</dbReference>
<evidence type="ECO:0000256" key="1">
    <source>
        <dbReference type="ARBA" id="ARBA00022750"/>
    </source>
</evidence>
<keyword evidence="1" id="KW-0064">Aspartyl protease</keyword>
<evidence type="ECO:0000256" key="2">
    <source>
        <dbReference type="PROSITE-ProRule" id="PRU00047"/>
    </source>
</evidence>
<name>A0A151TB57_CAJCA</name>
<dbReference type="Pfam" id="PF22936">
    <property type="entry name" value="Pol_BBD"/>
    <property type="match status" value="1"/>
</dbReference>
<dbReference type="InterPro" id="IPR001878">
    <property type="entry name" value="Znf_CCHC"/>
</dbReference>
<evidence type="ECO:0000313" key="5">
    <source>
        <dbReference type="EMBL" id="KYP64290.1"/>
    </source>
</evidence>
<dbReference type="InterPro" id="IPR001584">
    <property type="entry name" value="Integrase_cat-core"/>
</dbReference>
<dbReference type="CDD" id="cd09272">
    <property type="entry name" value="RNase_HI_RT_Ty1"/>
    <property type="match status" value="1"/>
</dbReference>
<dbReference type="SUPFAM" id="SSF53098">
    <property type="entry name" value="Ribonuclease H-like"/>
    <property type="match status" value="1"/>
</dbReference>
<dbReference type="InterPro" id="IPR036397">
    <property type="entry name" value="RNaseH_sf"/>
</dbReference>
<dbReference type="PROSITE" id="PS50994">
    <property type="entry name" value="INTEGRASE"/>
    <property type="match status" value="1"/>
</dbReference>
<organism evidence="5 6">
    <name type="scientific">Cajanus cajan</name>
    <name type="common">Pigeon pea</name>
    <name type="synonym">Cajanus indicus</name>
    <dbReference type="NCBI Taxonomy" id="3821"/>
    <lineage>
        <taxon>Eukaryota</taxon>
        <taxon>Viridiplantae</taxon>
        <taxon>Streptophyta</taxon>
        <taxon>Embryophyta</taxon>
        <taxon>Tracheophyta</taxon>
        <taxon>Spermatophyta</taxon>
        <taxon>Magnoliopsida</taxon>
        <taxon>eudicotyledons</taxon>
        <taxon>Gunneridae</taxon>
        <taxon>Pentapetalae</taxon>
        <taxon>rosids</taxon>
        <taxon>fabids</taxon>
        <taxon>Fabales</taxon>
        <taxon>Fabaceae</taxon>
        <taxon>Papilionoideae</taxon>
        <taxon>50 kb inversion clade</taxon>
        <taxon>NPAAA clade</taxon>
        <taxon>indigoferoid/millettioid clade</taxon>
        <taxon>Phaseoleae</taxon>
        <taxon>Cajanus</taxon>
    </lineage>
</organism>
<dbReference type="PROSITE" id="PS50158">
    <property type="entry name" value="ZF_CCHC"/>
    <property type="match status" value="1"/>
</dbReference>
<dbReference type="Pfam" id="PF07727">
    <property type="entry name" value="RVT_2"/>
    <property type="match status" value="1"/>
</dbReference>
<dbReference type="InterPro" id="IPR043502">
    <property type="entry name" value="DNA/RNA_pol_sf"/>
</dbReference>
<keyword evidence="6" id="KW-1185">Reference proteome</keyword>
<protein>
    <submittedName>
        <fullName evidence="5">Retrovirus-related Pol polyprotein from transposon TNT 1-94</fullName>
    </submittedName>
</protein>
<dbReference type="AlphaFoldDB" id="A0A151TB57"/>
<keyword evidence="2" id="KW-0862">Zinc</keyword>
<dbReference type="SUPFAM" id="SSF57756">
    <property type="entry name" value="Retrovirus zinc finger-like domains"/>
    <property type="match status" value="1"/>
</dbReference>